<dbReference type="Pfam" id="PF03368">
    <property type="entry name" value="Dicer_dimer"/>
    <property type="match status" value="1"/>
</dbReference>
<dbReference type="Gene3D" id="1.10.1520.10">
    <property type="entry name" value="Ribonuclease III domain"/>
    <property type="match status" value="2"/>
</dbReference>
<keyword evidence="3" id="KW-0930">Antiviral protein</keyword>
<dbReference type="SMART" id="SM00490">
    <property type="entry name" value="HELICc"/>
    <property type="match status" value="1"/>
</dbReference>
<dbReference type="InterPro" id="IPR014001">
    <property type="entry name" value="Helicase_ATP-bd"/>
</dbReference>
<dbReference type="SMART" id="SM00487">
    <property type="entry name" value="DEXDc"/>
    <property type="match status" value="1"/>
</dbReference>
<evidence type="ECO:0000256" key="8">
    <source>
        <dbReference type="ARBA" id="ARBA00022806"/>
    </source>
</evidence>
<dbReference type="GO" id="GO:0005737">
    <property type="term" value="C:cytoplasm"/>
    <property type="evidence" value="ECO:0007669"/>
    <property type="project" value="TreeGrafter"/>
</dbReference>
<dbReference type="Proteomes" id="UP000001628">
    <property type="component" value="Unassembled WGS sequence"/>
</dbReference>
<feature type="domain" description="RNase III" evidence="16">
    <location>
        <begin position="944"/>
        <end position="1085"/>
    </location>
</feature>
<dbReference type="InterPro" id="IPR005034">
    <property type="entry name" value="Dicer_dimerisation"/>
</dbReference>
<evidence type="ECO:0000256" key="5">
    <source>
        <dbReference type="ARBA" id="ARBA00022737"/>
    </source>
</evidence>
<dbReference type="PROSITE" id="PS51192">
    <property type="entry name" value="HELICASE_ATP_BIND_1"/>
    <property type="match status" value="1"/>
</dbReference>
<sequence length="1415" mass="162092">MSQAAKHPVIDSALKNGIGLGSYAASVFTPRAYQLEMLEASLKENIIIAMDTGSGKTQIAILRIRHELETCTEDKLVWFLTPTVALADQQHKNISQQLSVYQTRLLLGTDKVHYWSTKKIWDDVLLNIKIVVSTPQILLDALSHGFITMSRISLLVFDEAHHCDGFSPANTIMQRFYHEQLQRTGTKTDLPHILGLTASPVTRADPESLKRVEKNLNARCETPRIHREELMRYVHRPELYTVKFRTDSLIHSDMLQNLSRIVGTVDIEKDPWIKRLRRQEDRRSQGKLLYALEKRKTHCLSQLSKLLRQAINVHDDLGPWAADAFISEVIERLETKRTMYQHVELHSSLDREEEAFIFELLSELSISPVKQDWDSESNIVSTKVNLLVELLESEHTADFTGIIFAQQRATVTMLSHLISRHPRLKDIIVTGAFLGDACYASRTSTITEVHDTRSQKGSIDDLRSGKKNLLIATSVLEEGIDVSACHLVVCFDAIKNLRSFIQRRGRARKERSKFVMFLDSDKISEEKQWTRLEEVMRSIYEDDMRRLEDVMARENIVEEGDQYLRIESTGALLTLENARQHLEHFCATLHYAFTDSRPHFIFDESEGDGTIAAKVVLPNVLDPKFRVIHGSKRWKTEQMAQRDASFQAYLKLHNEGLVNDYLLPVHWRGDEDPKLEYCEQRPSVVKISRHFDPWSTIASRWETTQKFYQTLIEISSDSIPFPQMRLVLPVPLPCDISFNIFWNENNTFKVHLKQESSSITASLIKHAAQATHAIFSSMFSHKMPSDRFDFSCLFLPEVELTEDEMMKWYSSVQGKIQASDASHYDIESLSKLGLVRRCDRLERPWTAERYRWMKPFSEGARSDDVDGRSGVDEEEILHIEGTALPKRTDFLHPVAKSAGSHLHSRTKKCYPARECSIDKLPLEYTMFSLLCPSIIHKVETFLIAEELNKTILSPVGFTDLNLVITALCAPDAREATNYQRIEFLGDSILKFHTSLQLLAANPIWHEGLLSNAKDEVVSNKRLSYAAIETGLDKFIFMDIFTGVKWRPRYNKAHVEEQDIPRREMSTKTLADVIEALLGAATIDGGRTKVEKCLKIFLPEIRWMPFADRFDALYNSVPEVYENLPSSWFRDIESLVGYIFNKKVFLAQAFTHPSNPGSTMSYQRLEFLGDSILDHIIVDHIFNSPRNFQHVDMHLMRASLANADFLAFLCIGMTTEEERGEIVEASRNGTFTRMTTRKISLWQYMRHGTSWELTVSQQQTVNQYQALKADITKALYESDTYPWALLSRLRAQKFFSDLIESVLGAIFIDSHGSLDACAAFLERIGLMNFLRRILQDEIDIMHPKQRLGEMVGQMQVRYETVHVVEEEGGDALGHWTCKVFVDDECVFEEHDGVSLVEVETKAAEAALSVLQNRGAR</sequence>
<dbReference type="InterPro" id="IPR027417">
    <property type="entry name" value="P-loop_NTPase"/>
</dbReference>
<dbReference type="eggNOG" id="KOG0701">
    <property type="taxonomic scope" value="Eukaryota"/>
</dbReference>
<evidence type="ECO:0000259" key="19">
    <source>
        <dbReference type="PROSITE" id="PS51327"/>
    </source>
</evidence>
<dbReference type="PROSITE" id="PS50142">
    <property type="entry name" value="RNASE_3_2"/>
    <property type="match status" value="2"/>
</dbReference>
<evidence type="ECO:0000259" key="16">
    <source>
        <dbReference type="PROSITE" id="PS50142"/>
    </source>
</evidence>
<organism evidence="20 21">
    <name type="scientific">Paracoccidioides brasiliensis (strain Pb18)</name>
    <dbReference type="NCBI Taxonomy" id="502780"/>
    <lineage>
        <taxon>Eukaryota</taxon>
        <taxon>Fungi</taxon>
        <taxon>Dikarya</taxon>
        <taxon>Ascomycota</taxon>
        <taxon>Pezizomycotina</taxon>
        <taxon>Eurotiomycetes</taxon>
        <taxon>Eurotiomycetidae</taxon>
        <taxon>Onygenales</taxon>
        <taxon>Ajellomycetaceae</taxon>
        <taxon>Paracoccidioides</taxon>
    </lineage>
</organism>
<keyword evidence="12" id="KW-0051">Antiviral defense</keyword>
<evidence type="ECO:0000256" key="7">
    <source>
        <dbReference type="ARBA" id="ARBA00022801"/>
    </source>
</evidence>
<protein>
    <recommendedName>
        <fullName evidence="22">Dicer-like protein 2</fullName>
    </recommendedName>
</protein>
<dbReference type="GO" id="GO:0046872">
    <property type="term" value="F:metal ion binding"/>
    <property type="evidence" value="ECO:0007669"/>
    <property type="project" value="UniProtKB-KW"/>
</dbReference>
<dbReference type="STRING" id="502780.C1GIV3"/>
<dbReference type="InParanoid" id="C1GIV3"/>
<dbReference type="InterPro" id="IPR038248">
    <property type="entry name" value="Dicer_dimer_sf"/>
</dbReference>
<dbReference type="InterPro" id="IPR036389">
    <property type="entry name" value="RNase_III_sf"/>
</dbReference>
<keyword evidence="9" id="KW-0067">ATP-binding</keyword>
<keyword evidence="4" id="KW-0479">Metal-binding</keyword>
<evidence type="ECO:0000256" key="4">
    <source>
        <dbReference type="ARBA" id="ARBA00022723"/>
    </source>
</evidence>
<evidence type="ECO:0000256" key="10">
    <source>
        <dbReference type="ARBA" id="ARBA00022842"/>
    </source>
</evidence>
<dbReference type="Gene3D" id="3.40.50.300">
    <property type="entry name" value="P-loop containing nucleotide triphosphate hydrolases"/>
    <property type="match status" value="2"/>
</dbReference>
<dbReference type="PANTHER" id="PTHR14950">
    <property type="entry name" value="DICER-RELATED"/>
    <property type="match status" value="1"/>
</dbReference>
<dbReference type="GO" id="GO:0005524">
    <property type="term" value="F:ATP binding"/>
    <property type="evidence" value="ECO:0007669"/>
    <property type="project" value="UniProtKB-KW"/>
</dbReference>
<reference evidence="20 21" key="1">
    <citation type="journal article" date="2011" name="PLoS Genet.">
        <title>Comparative genomic analysis of human fungal pathogens causing paracoccidioidomycosis.</title>
        <authorList>
            <person name="Desjardins C.A."/>
            <person name="Champion M.D."/>
            <person name="Holder J.W."/>
            <person name="Muszewska A."/>
            <person name="Goldberg J."/>
            <person name="Bailao A.M."/>
            <person name="Brigido M.M."/>
            <person name="Ferreira M.E."/>
            <person name="Garcia A.M."/>
            <person name="Grynberg M."/>
            <person name="Gujja S."/>
            <person name="Heiman D.I."/>
            <person name="Henn M.R."/>
            <person name="Kodira C.D."/>
            <person name="Leon-Narvaez H."/>
            <person name="Longo L.V."/>
            <person name="Ma L.J."/>
            <person name="Malavazi I."/>
            <person name="Matsuo A.L."/>
            <person name="Morais F.V."/>
            <person name="Pereira M."/>
            <person name="Rodriguez-Brito S."/>
            <person name="Sakthikumar S."/>
            <person name="Salem-Izacc S.M."/>
            <person name="Sykes S.M."/>
            <person name="Teixeira M.M."/>
            <person name="Vallejo M.C."/>
            <person name="Walter M.E."/>
            <person name="Yandava C."/>
            <person name="Young S."/>
            <person name="Zeng Q."/>
            <person name="Zucker J."/>
            <person name="Felipe M.S."/>
            <person name="Goldman G.H."/>
            <person name="Haas B.J."/>
            <person name="McEwen J.G."/>
            <person name="Nino-Vega G."/>
            <person name="Puccia R."/>
            <person name="San-Blas G."/>
            <person name="Soares C.M."/>
            <person name="Birren B.W."/>
            <person name="Cuomo C.A."/>
        </authorList>
    </citation>
    <scope>NUCLEOTIDE SEQUENCE [LARGE SCALE GENOMIC DNA]</scope>
    <source>
        <strain evidence="20 21">Pb18</strain>
    </source>
</reference>
<accession>C1GIV3</accession>
<dbReference type="PANTHER" id="PTHR14950:SF37">
    <property type="entry name" value="ENDORIBONUCLEASE DICER"/>
    <property type="match status" value="1"/>
</dbReference>
<dbReference type="PROSITE" id="PS51327">
    <property type="entry name" value="DICER_DSRBF"/>
    <property type="match status" value="1"/>
</dbReference>
<evidence type="ECO:0000259" key="17">
    <source>
        <dbReference type="PROSITE" id="PS51192"/>
    </source>
</evidence>
<dbReference type="SUPFAM" id="SSF52540">
    <property type="entry name" value="P-loop containing nucleoside triphosphate hydrolases"/>
    <property type="match status" value="1"/>
</dbReference>
<evidence type="ECO:0000256" key="1">
    <source>
        <dbReference type="ARBA" id="ARBA00001936"/>
    </source>
</evidence>
<dbReference type="GO" id="GO:0051607">
    <property type="term" value="P:defense response to virus"/>
    <property type="evidence" value="ECO:0007669"/>
    <property type="project" value="UniProtKB-KW"/>
</dbReference>
<dbReference type="InterPro" id="IPR011545">
    <property type="entry name" value="DEAD/DEAH_box_helicase_dom"/>
</dbReference>
<dbReference type="GO" id="GO:0005634">
    <property type="term" value="C:nucleus"/>
    <property type="evidence" value="ECO:0007669"/>
    <property type="project" value="TreeGrafter"/>
</dbReference>
<gene>
    <name evidence="20" type="ORF">PADG_07189</name>
</gene>
<keyword evidence="13" id="KW-0464">Manganese</keyword>
<dbReference type="Gene3D" id="3.30.160.20">
    <property type="match status" value="1"/>
</dbReference>
<dbReference type="KEGG" id="pbn:PADG_07189"/>
<evidence type="ECO:0000256" key="12">
    <source>
        <dbReference type="ARBA" id="ARBA00023118"/>
    </source>
</evidence>
<proteinExistence type="inferred from homology"/>
<dbReference type="Pfam" id="PF00270">
    <property type="entry name" value="DEAD"/>
    <property type="match status" value="1"/>
</dbReference>
<dbReference type="Pfam" id="PF00636">
    <property type="entry name" value="Ribonuclease_3"/>
    <property type="match status" value="2"/>
</dbReference>
<dbReference type="OrthoDB" id="416741at2759"/>
<dbReference type="OMA" id="HFCAVIP"/>
<dbReference type="RefSeq" id="XP_010762450.1">
    <property type="nucleotide sequence ID" value="XM_010764148.1"/>
</dbReference>
<evidence type="ECO:0000313" key="20">
    <source>
        <dbReference type="EMBL" id="EEH42369.2"/>
    </source>
</evidence>
<dbReference type="PROSITE" id="PS00517">
    <property type="entry name" value="RNASE_3_1"/>
    <property type="match status" value="1"/>
</dbReference>
<dbReference type="Pfam" id="PF00271">
    <property type="entry name" value="Helicase_C"/>
    <property type="match status" value="1"/>
</dbReference>
<dbReference type="GO" id="GO:0050688">
    <property type="term" value="P:regulation of defense response to virus"/>
    <property type="evidence" value="ECO:0007669"/>
    <property type="project" value="UniProtKB-KW"/>
</dbReference>
<dbReference type="GO" id="GO:0004525">
    <property type="term" value="F:ribonuclease III activity"/>
    <property type="evidence" value="ECO:0007669"/>
    <property type="project" value="InterPro"/>
</dbReference>
<feature type="domain" description="RNase III" evidence="16">
    <location>
        <begin position="1128"/>
        <end position="1310"/>
    </location>
</feature>
<dbReference type="SMART" id="SM00535">
    <property type="entry name" value="RIBOc"/>
    <property type="match status" value="2"/>
</dbReference>
<dbReference type="CDD" id="cd00593">
    <property type="entry name" value="RIBOc"/>
    <property type="match status" value="2"/>
</dbReference>
<dbReference type="InterPro" id="IPR001650">
    <property type="entry name" value="Helicase_C-like"/>
</dbReference>
<comment type="similarity">
    <text evidence="15">Belongs to the helicase family. Dicer subfamily.</text>
</comment>
<dbReference type="GO" id="GO:0004386">
    <property type="term" value="F:helicase activity"/>
    <property type="evidence" value="ECO:0007669"/>
    <property type="project" value="UniProtKB-KW"/>
</dbReference>
<keyword evidence="21" id="KW-1185">Reference proteome</keyword>
<evidence type="ECO:0000256" key="14">
    <source>
        <dbReference type="ARBA" id="ARBA00025403"/>
    </source>
</evidence>
<dbReference type="GO" id="GO:0003723">
    <property type="term" value="F:RNA binding"/>
    <property type="evidence" value="ECO:0007669"/>
    <property type="project" value="UniProtKB-UniRule"/>
</dbReference>
<evidence type="ECO:0000259" key="18">
    <source>
        <dbReference type="PROSITE" id="PS51194"/>
    </source>
</evidence>
<dbReference type="HOGENOM" id="CLU_000907_4_6_1"/>
<dbReference type="CDD" id="cd18034">
    <property type="entry name" value="DEXHc_dicer"/>
    <property type="match status" value="1"/>
</dbReference>
<feature type="domain" description="Helicase C-terminal" evidence="18">
    <location>
        <begin position="383"/>
        <end position="558"/>
    </location>
</feature>
<dbReference type="PROSITE" id="PS51194">
    <property type="entry name" value="HELICASE_CTER"/>
    <property type="match status" value="1"/>
</dbReference>
<keyword evidence="6" id="KW-0547">Nucleotide-binding</keyword>
<dbReference type="Gene3D" id="3.30.160.380">
    <property type="entry name" value="Dicer dimerisation domain"/>
    <property type="match status" value="1"/>
</dbReference>
<evidence type="ECO:0000256" key="15">
    <source>
        <dbReference type="PROSITE-ProRule" id="PRU00657"/>
    </source>
</evidence>
<comment type="cofactor">
    <cofactor evidence="2">
        <name>Mg(2+)</name>
        <dbReference type="ChEBI" id="CHEBI:18420"/>
    </cofactor>
</comment>
<evidence type="ECO:0000256" key="2">
    <source>
        <dbReference type="ARBA" id="ARBA00001946"/>
    </source>
</evidence>
<evidence type="ECO:0000256" key="11">
    <source>
        <dbReference type="ARBA" id="ARBA00022884"/>
    </source>
</evidence>
<feature type="domain" description="Helicase ATP-binding" evidence="17">
    <location>
        <begin position="37"/>
        <end position="218"/>
    </location>
</feature>
<dbReference type="VEuPathDB" id="FungiDB:PADG_07189"/>
<evidence type="ECO:0008006" key="22">
    <source>
        <dbReference type="Google" id="ProtNLM"/>
    </source>
</evidence>
<name>C1GIV3_PARBD</name>
<keyword evidence="7" id="KW-0378">Hydrolase</keyword>
<evidence type="ECO:0000256" key="13">
    <source>
        <dbReference type="ARBA" id="ARBA00023211"/>
    </source>
</evidence>
<dbReference type="EMBL" id="KN275966">
    <property type="protein sequence ID" value="EEH42369.2"/>
    <property type="molecule type" value="Genomic_DNA"/>
</dbReference>
<comment type="cofactor">
    <cofactor evidence="1">
        <name>Mn(2+)</name>
        <dbReference type="ChEBI" id="CHEBI:29035"/>
    </cofactor>
</comment>
<keyword evidence="10" id="KW-0460">Magnesium</keyword>
<evidence type="ECO:0000256" key="9">
    <source>
        <dbReference type="ARBA" id="ARBA00022840"/>
    </source>
</evidence>
<keyword evidence="5" id="KW-0677">Repeat</keyword>
<dbReference type="GeneID" id="22585733"/>
<dbReference type="InterPro" id="IPR000999">
    <property type="entry name" value="RNase_III_dom"/>
</dbReference>
<comment type="function">
    <text evidence="14">Dicer-like endonuclease involved in cleaving double-stranded RNA in the RNA interference (RNAi) pathway. Produces 21 to 25 bp dsRNAs (siRNAs) which target the selective destruction of homologous RNAs leading to sequence-specific suppression of gene expression, called post-transcriptional gene silencing (PTGS). Part of a broad host defense response against viral infection and transposons.</text>
</comment>
<evidence type="ECO:0000313" key="21">
    <source>
        <dbReference type="Proteomes" id="UP000001628"/>
    </source>
</evidence>
<dbReference type="SUPFAM" id="SSF54768">
    <property type="entry name" value="dsRNA-binding domain-like"/>
    <property type="match status" value="1"/>
</dbReference>
<keyword evidence="8" id="KW-0347">Helicase</keyword>
<keyword evidence="11 15" id="KW-0694">RNA-binding</keyword>
<dbReference type="FunFam" id="1.10.1520.10:FF:000032">
    <property type="entry name" value="Dicer-like protein 2"/>
    <property type="match status" value="1"/>
</dbReference>
<evidence type="ECO:0000256" key="6">
    <source>
        <dbReference type="ARBA" id="ARBA00022741"/>
    </source>
</evidence>
<evidence type="ECO:0000256" key="3">
    <source>
        <dbReference type="ARBA" id="ARBA00022721"/>
    </source>
</evidence>
<dbReference type="GO" id="GO:0030422">
    <property type="term" value="P:siRNA processing"/>
    <property type="evidence" value="ECO:0007669"/>
    <property type="project" value="TreeGrafter"/>
</dbReference>
<dbReference type="SUPFAM" id="SSF69065">
    <property type="entry name" value="RNase III domain-like"/>
    <property type="match status" value="2"/>
</dbReference>
<feature type="domain" description="Dicer dsRNA-binding fold" evidence="19">
    <location>
        <begin position="578"/>
        <end position="672"/>
    </location>
</feature>